<evidence type="ECO:0000256" key="1">
    <source>
        <dbReference type="ARBA" id="ARBA00004752"/>
    </source>
</evidence>
<dbReference type="GO" id="GO:0005576">
    <property type="term" value="C:extracellular region"/>
    <property type="evidence" value="ECO:0007669"/>
    <property type="project" value="TreeGrafter"/>
</dbReference>
<dbReference type="GO" id="GO:0071555">
    <property type="term" value="P:cell wall organization"/>
    <property type="evidence" value="ECO:0007669"/>
    <property type="project" value="UniProtKB-UniRule"/>
</dbReference>
<dbReference type="InterPro" id="IPR038063">
    <property type="entry name" value="Transpep_catalytic_dom"/>
</dbReference>
<evidence type="ECO:0000256" key="6">
    <source>
        <dbReference type="PROSITE-ProRule" id="PRU01373"/>
    </source>
</evidence>
<evidence type="ECO:0000256" key="4">
    <source>
        <dbReference type="ARBA" id="ARBA00022984"/>
    </source>
</evidence>
<keyword evidence="3 6" id="KW-0133">Cell shape</keyword>
<dbReference type="GO" id="GO:0016740">
    <property type="term" value="F:transferase activity"/>
    <property type="evidence" value="ECO:0007669"/>
    <property type="project" value="UniProtKB-KW"/>
</dbReference>
<evidence type="ECO:0000256" key="7">
    <source>
        <dbReference type="SAM" id="Phobius"/>
    </source>
</evidence>
<dbReference type="InterPro" id="IPR005490">
    <property type="entry name" value="LD_TPept_cat_dom"/>
</dbReference>
<comment type="pathway">
    <text evidence="1 6">Cell wall biogenesis; peptidoglycan biosynthesis.</text>
</comment>
<keyword evidence="2" id="KW-0808">Transferase</keyword>
<dbReference type="CDD" id="cd16913">
    <property type="entry name" value="YkuD_like"/>
    <property type="match status" value="1"/>
</dbReference>
<dbReference type="PANTHER" id="PTHR30582">
    <property type="entry name" value="L,D-TRANSPEPTIDASE"/>
    <property type="match status" value="1"/>
</dbReference>
<dbReference type="InterPro" id="IPR038054">
    <property type="entry name" value="LD_TPept-like_central_sf"/>
</dbReference>
<dbReference type="UniPathway" id="UPA00219"/>
<dbReference type="GO" id="GO:0008360">
    <property type="term" value="P:regulation of cell shape"/>
    <property type="evidence" value="ECO:0007669"/>
    <property type="project" value="UniProtKB-UniRule"/>
</dbReference>
<feature type="transmembrane region" description="Helical" evidence="7">
    <location>
        <begin position="7"/>
        <end position="26"/>
    </location>
</feature>
<dbReference type="SUPFAM" id="SSF143985">
    <property type="entry name" value="L,D-transpeptidase pre-catalytic domain-like"/>
    <property type="match status" value="1"/>
</dbReference>
<dbReference type="Proteomes" id="UP000050973">
    <property type="component" value="Unassembled WGS sequence"/>
</dbReference>
<gene>
    <name evidence="9" type="ORF">FC49_GL001143</name>
</gene>
<evidence type="ECO:0000313" key="9">
    <source>
        <dbReference type="EMBL" id="KRM16446.1"/>
    </source>
</evidence>
<dbReference type="Gene3D" id="3.10.20.800">
    <property type="match status" value="1"/>
</dbReference>
<dbReference type="EMBL" id="AZGE01000003">
    <property type="protein sequence ID" value="KRM16446.1"/>
    <property type="molecule type" value="Genomic_DNA"/>
</dbReference>
<dbReference type="GO" id="GO:0018104">
    <property type="term" value="P:peptidoglycan-protein cross-linking"/>
    <property type="evidence" value="ECO:0007669"/>
    <property type="project" value="TreeGrafter"/>
</dbReference>
<keyword evidence="5 6" id="KW-0961">Cell wall biogenesis/degradation</keyword>
<evidence type="ECO:0000313" key="10">
    <source>
        <dbReference type="Proteomes" id="UP000050973"/>
    </source>
</evidence>
<organism evidence="9 10">
    <name type="scientific">Limosilactobacillus oris DSM 4864</name>
    <dbReference type="NCBI Taxonomy" id="1423779"/>
    <lineage>
        <taxon>Bacteria</taxon>
        <taxon>Bacillati</taxon>
        <taxon>Bacillota</taxon>
        <taxon>Bacilli</taxon>
        <taxon>Lactobacillales</taxon>
        <taxon>Lactobacillaceae</taxon>
        <taxon>Limosilactobacillus</taxon>
    </lineage>
</organism>
<dbReference type="SUPFAM" id="SSF141523">
    <property type="entry name" value="L,D-transpeptidase catalytic domain-like"/>
    <property type="match status" value="1"/>
</dbReference>
<comment type="caution">
    <text evidence="9">The sequence shown here is derived from an EMBL/GenBank/DDBJ whole genome shotgun (WGS) entry which is preliminary data.</text>
</comment>
<comment type="caution">
    <text evidence="6">Lacks conserved residue(s) required for the propagation of feature annotation.</text>
</comment>
<name>A0A0R1WET6_9LACO</name>
<sequence>MQLKLRNYIIAVIAILVVLLGVMSWHQHNHFNRNTTVNGVAVGGMTVDQAYHKVKESSRANQVYINGRLVYEGKASASGISSADKSKFVAAQKKQRTFFPSGKKQNVNVMPSQLDDEQTALMRRAVYAETQKMNQGRRAPVDAYAELKNGKVSTVAAKKGNQYDVQDLIKQFNSQRANGTIRLTTHYTQPLAADSKTVQAEKAKLQTLSKRKVTYTVEKENYKFTAADVITRATYQHGKYNFDTSAVNGRIAKINEKQATLGKAFKFRTHAGKEITTSDKGSYGWKISEQLAGQSLAHAMADNKKNVNAKSDIYGIGYNRRGTGYGVTSNNGIGNTYVELSLADQHVWFYKDGKCVFDADVVTGSNTPGNRTPRGVWYIMYQQSPATLRGLNDDGSQYSSPVQYWSPFTDSGCGFYDASWRNNWSKTQYLTTTGGSHGCANMHPSDAGTAYHDMEINEPVVIY</sequence>
<dbReference type="PROSITE" id="PS52029">
    <property type="entry name" value="LD_TPASE"/>
    <property type="match status" value="1"/>
</dbReference>
<dbReference type="Pfam" id="PF03734">
    <property type="entry name" value="YkuD"/>
    <property type="match status" value="1"/>
</dbReference>
<protein>
    <recommendedName>
        <fullName evidence="8">L,D-TPase catalytic domain-containing protein</fullName>
    </recommendedName>
</protein>
<evidence type="ECO:0000256" key="5">
    <source>
        <dbReference type="ARBA" id="ARBA00023316"/>
    </source>
</evidence>
<evidence type="ECO:0000256" key="3">
    <source>
        <dbReference type="ARBA" id="ARBA00022960"/>
    </source>
</evidence>
<dbReference type="GO" id="GO:0071972">
    <property type="term" value="F:peptidoglycan L,D-transpeptidase activity"/>
    <property type="evidence" value="ECO:0007669"/>
    <property type="project" value="TreeGrafter"/>
</dbReference>
<keyword evidence="7" id="KW-0812">Transmembrane</keyword>
<reference evidence="9 10" key="1">
    <citation type="journal article" date="2015" name="Genome Announc.">
        <title>Expanding the biotechnology potential of lactobacilli through comparative genomics of 213 strains and associated genera.</title>
        <authorList>
            <person name="Sun Z."/>
            <person name="Harris H.M."/>
            <person name="McCann A."/>
            <person name="Guo C."/>
            <person name="Argimon S."/>
            <person name="Zhang W."/>
            <person name="Yang X."/>
            <person name="Jeffery I.B."/>
            <person name="Cooney J.C."/>
            <person name="Kagawa T.F."/>
            <person name="Liu W."/>
            <person name="Song Y."/>
            <person name="Salvetti E."/>
            <person name="Wrobel A."/>
            <person name="Rasinkangas P."/>
            <person name="Parkhill J."/>
            <person name="Rea M.C."/>
            <person name="O'Sullivan O."/>
            <person name="Ritari J."/>
            <person name="Douillard F.P."/>
            <person name="Paul Ross R."/>
            <person name="Yang R."/>
            <person name="Briner A.E."/>
            <person name="Felis G.E."/>
            <person name="de Vos W.M."/>
            <person name="Barrangou R."/>
            <person name="Klaenhammer T.R."/>
            <person name="Caufield P.W."/>
            <person name="Cui Y."/>
            <person name="Zhang H."/>
            <person name="O'Toole P.W."/>
        </authorList>
    </citation>
    <scope>NUCLEOTIDE SEQUENCE [LARGE SCALE GENOMIC DNA]</scope>
    <source>
        <strain evidence="9 10">DSM 4864</strain>
    </source>
</reference>
<keyword evidence="7" id="KW-1133">Transmembrane helix</keyword>
<dbReference type="RefSeq" id="WP_056984039.1">
    <property type="nucleotide sequence ID" value="NZ_AZGE01000003.1"/>
</dbReference>
<dbReference type="PATRIC" id="fig|1423779.3.peg.1177"/>
<keyword evidence="7" id="KW-0472">Membrane</keyword>
<proteinExistence type="predicted"/>
<dbReference type="PANTHER" id="PTHR30582:SF33">
    <property type="entry name" value="EXPORTED PROTEIN"/>
    <property type="match status" value="1"/>
</dbReference>
<dbReference type="InterPro" id="IPR050979">
    <property type="entry name" value="LD-transpeptidase"/>
</dbReference>
<evidence type="ECO:0000259" key="8">
    <source>
        <dbReference type="PROSITE" id="PS52029"/>
    </source>
</evidence>
<keyword evidence="4 6" id="KW-0573">Peptidoglycan synthesis</keyword>
<dbReference type="Gene3D" id="2.40.440.10">
    <property type="entry name" value="L,D-transpeptidase catalytic domain-like"/>
    <property type="match status" value="1"/>
</dbReference>
<feature type="domain" description="L,D-TPase catalytic" evidence="8">
    <location>
        <begin position="336"/>
        <end position="463"/>
    </location>
</feature>
<evidence type="ECO:0000256" key="2">
    <source>
        <dbReference type="ARBA" id="ARBA00022679"/>
    </source>
</evidence>
<dbReference type="AlphaFoldDB" id="A0A0R1WET6"/>
<accession>A0A0R1WET6</accession>